<evidence type="ECO:0000259" key="1">
    <source>
        <dbReference type="Pfam" id="PF04480"/>
    </source>
</evidence>
<gene>
    <name evidence="2" type="ORF">GALL_32100</name>
</gene>
<reference evidence="2" key="1">
    <citation type="submission" date="2016-10" db="EMBL/GenBank/DDBJ databases">
        <title>Sequence of Gallionella enrichment culture.</title>
        <authorList>
            <person name="Poehlein A."/>
            <person name="Muehling M."/>
            <person name="Daniel R."/>
        </authorList>
    </citation>
    <scope>NUCLEOTIDE SEQUENCE</scope>
</reference>
<dbReference type="AlphaFoldDB" id="A0A1J5TJM4"/>
<dbReference type="SUPFAM" id="SSF52980">
    <property type="entry name" value="Restriction endonuclease-like"/>
    <property type="match status" value="1"/>
</dbReference>
<dbReference type="PANTHER" id="PTHR38590">
    <property type="entry name" value="BLL0828 PROTEIN"/>
    <property type="match status" value="1"/>
</dbReference>
<dbReference type="PANTHER" id="PTHR38590:SF1">
    <property type="entry name" value="BLL0828 PROTEIN"/>
    <property type="match status" value="1"/>
</dbReference>
<dbReference type="Pfam" id="PF04480">
    <property type="entry name" value="DUF559"/>
    <property type="match status" value="1"/>
</dbReference>
<dbReference type="Gene3D" id="3.40.960.10">
    <property type="entry name" value="VSR Endonuclease"/>
    <property type="match status" value="1"/>
</dbReference>
<proteinExistence type="predicted"/>
<dbReference type="EMBL" id="MLJW01000007">
    <property type="protein sequence ID" value="OIR16485.1"/>
    <property type="molecule type" value="Genomic_DNA"/>
</dbReference>
<protein>
    <recommendedName>
        <fullName evidence="1">DUF559 domain-containing protein</fullName>
    </recommendedName>
</protein>
<organism evidence="2">
    <name type="scientific">mine drainage metagenome</name>
    <dbReference type="NCBI Taxonomy" id="410659"/>
    <lineage>
        <taxon>unclassified sequences</taxon>
        <taxon>metagenomes</taxon>
        <taxon>ecological metagenomes</taxon>
    </lineage>
</organism>
<sequence>MATKNKYLYFPLPQPLSRKRARGEGGVADISNFAAHHSPLPLVGEGQGRGKILDNAKTLRSNQTKVEERLWYHLRAHRFMGLKFRRQKPMGSYIVDFVCVERRLIIELDGGQHAEQTAYDQQRDAWLSNQGYTVLRFWNNDVMQELEGVLEEIRIALSPSPSPVNGRGE</sequence>
<evidence type="ECO:0000313" key="2">
    <source>
        <dbReference type="EMBL" id="OIR16485.1"/>
    </source>
</evidence>
<feature type="domain" description="DUF559" evidence="1">
    <location>
        <begin position="52"/>
        <end position="157"/>
    </location>
</feature>
<comment type="caution">
    <text evidence="2">The sequence shown here is derived from an EMBL/GenBank/DDBJ whole genome shotgun (WGS) entry which is preliminary data.</text>
</comment>
<name>A0A1J5TJM4_9ZZZZ</name>
<accession>A0A1J5TJM4</accession>
<dbReference type="InterPro" id="IPR011335">
    <property type="entry name" value="Restrct_endonuc-II-like"/>
</dbReference>
<dbReference type="InterPro" id="IPR047216">
    <property type="entry name" value="Endonuclease_DUF559_bact"/>
</dbReference>
<dbReference type="CDD" id="cd01038">
    <property type="entry name" value="Endonuclease_DUF559"/>
    <property type="match status" value="1"/>
</dbReference>
<dbReference type="InterPro" id="IPR007569">
    <property type="entry name" value="DUF559"/>
</dbReference>